<sequence>MAKDKNYSIYISIDDKLGAERSLRKFKRLCESFGVVREYRKRKEFKKPSIRRIEKLEAAEKRRNKSASKMRRTSKI</sequence>
<dbReference type="Proteomes" id="UP000008963">
    <property type="component" value="Chromosome"/>
</dbReference>
<dbReference type="HOGENOM" id="CLU_159258_1_2_7"/>
<feature type="compositionally biased region" description="Basic residues" evidence="5">
    <location>
        <begin position="62"/>
        <end position="76"/>
    </location>
</feature>
<keyword evidence="2 6" id="KW-0689">Ribosomal protein</keyword>
<comment type="similarity">
    <text evidence="1">Belongs to the bacterial ribosomal protein bS21 family.</text>
</comment>
<gene>
    <name evidence="6" type="primary">rpsU</name>
    <name evidence="6" type="ordered locus">BMS_0690</name>
</gene>
<reference evidence="7" key="1">
    <citation type="journal article" date="2013" name="ISME J.">
        <title>A small predatory core genome in the divergent marine Bacteriovorax marinus SJ and the terrestrial Bdellovibrio bacteriovorus.</title>
        <authorList>
            <person name="Crossman L.C."/>
            <person name="Chen H."/>
            <person name="Cerdeno-Tarraga A.M."/>
            <person name="Brooks K."/>
            <person name="Quail M.A."/>
            <person name="Pineiro S.A."/>
            <person name="Hobley L."/>
            <person name="Sockett R.E."/>
            <person name="Bentley S.D."/>
            <person name="Parkhill J."/>
            <person name="Williams H.N."/>
            <person name="Stine O.C."/>
        </authorList>
    </citation>
    <scope>NUCLEOTIDE SEQUENCE [LARGE SCALE GENOMIC DNA]</scope>
    <source>
        <strain evidence="7">ATCC BAA-682 / DSM 15412 / SJ</strain>
    </source>
</reference>
<evidence type="ECO:0000313" key="6">
    <source>
        <dbReference type="EMBL" id="CBW25595.1"/>
    </source>
</evidence>
<dbReference type="AlphaFoldDB" id="E1X5M8"/>
<dbReference type="OrthoDB" id="5296262at2"/>
<name>E1X5M8_HALMS</name>
<accession>E1X5M8</accession>
<dbReference type="EMBL" id="FQ312005">
    <property type="protein sequence ID" value="CBW25595.1"/>
    <property type="molecule type" value="Genomic_DNA"/>
</dbReference>
<dbReference type="NCBIfam" id="TIGR00030">
    <property type="entry name" value="S21p"/>
    <property type="match status" value="1"/>
</dbReference>
<evidence type="ECO:0000256" key="1">
    <source>
        <dbReference type="ARBA" id="ARBA00006640"/>
    </source>
</evidence>
<organism evidence="6 7">
    <name type="scientific">Halobacteriovorax marinus (strain ATCC BAA-682 / DSM 15412 / SJ)</name>
    <name type="common">Bacteriovorax marinus</name>
    <dbReference type="NCBI Taxonomy" id="862908"/>
    <lineage>
        <taxon>Bacteria</taxon>
        <taxon>Pseudomonadati</taxon>
        <taxon>Bdellovibrionota</taxon>
        <taxon>Bacteriovoracia</taxon>
        <taxon>Bacteriovoracales</taxon>
        <taxon>Halobacteriovoraceae</taxon>
        <taxon>Halobacteriovorax</taxon>
    </lineage>
</organism>
<dbReference type="KEGG" id="bmx:BMS_0690"/>
<evidence type="ECO:0000313" key="7">
    <source>
        <dbReference type="Proteomes" id="UP000008963"/>
    </source>
</evidence>
<dbReference type="Gene3D" id="1.20.5.1150">
    <property type="entry name" value="Ribosomal protein S8"/>
    <property type="match status" value="1"/>
</dbReference>
<dbReference type="PATRIC" id="fig|862908.3.peg.663"/>
<evidence type="ECO:0000256" key="4">
    <source>
        <dbReference type="ARBA" id="ARBA00035135"/>
    </source>
</evidence>
<dbReference type="GO" id="GO:0005840">
    <property type="term" value="C:ribosome"/>
    <property type="evidence" value="ECO:0007669"/>
    <property type="project" value="UniProtKB-KW"/>
</dbReference>
<protein>
    <recommendedName>
        <fullName evidence="4">Small ribosomal subunit protein bS21</fullName>
    </recommendedName>
</protein>
<dbReference type="InterPro" id="IPR038380">
    <property type="entry name" value="Ribosomal_bS21_sf"/>
</dbReference>
<feature type="region of interest" description="Disordered" evidence="5">
    <location>
        <begin position="56"/>
        <end position="76"/>
    </location>
</feature>
<dbReference type="GO" id="GO:0006412">
    <property type="term" value="P:translation"/>
    <property type="evidence" value="ECO:0007669"/>
    <property type="project" value="InterPro"/>
</dbReference>
<evidence type="ECO:0000256" key="3">
    <source>
        <dbReference type="ARBA" id="ARBA00023274"/>
    </source>
</evidence>
<evidence type="ECO:0000256" key="2">
    <source>
        <dbReference type="ARBA" id="ARBA00022980"/>
    </source>
</evidence>
<dbReference type="InterPro" id="IPR001911">
    <property type="entry name" value="Ribosomal_bS21"/>
</dbReference>
<evidence type="ECO:0000256" key="5">
    <source>
        <dbReference type="SAM" id="MobiDB-lite"/>
    </source>
</evidence>
<keyword evidence="7" id="KW-1185">Reference proteome</keyword>
<dbReference type="RefSeq" id="WP_014243381.1">
    <property type="nucleotide sequence ID" value="NC_016620.1"/>
</dbReference>
<keyword evidence="3" id="KW-0687">Ribonucleoprotein</keyword>
<dbReference type="GO" id="GO:1990904">
    <property type="term" value="C:ribonucleoprotein complex"/>
    <property type="evidence" value="ECO:0007669"/>
    <property type="project" value="UniProtKB-KW"/>
</dbReference>
<proteinExistence type="inferred from homology"/>
<dbReference type="GO" id="GO:0003735">
    <property type="term" value="F:structural constituent of ribosome"/>
    <property type="evidence" value="ECO:0007669"/>
    <property type="project" value="InterPro"/>
</dbReference>
<dbReference type="Pfam" id="PF01165">
    <property type="entry name" value="Ribosomal_S21"/>
    <property type="match status" value="1"/>
</dbReference>